<dbReference type="AlphaFoldDB" id="A0AAJ1T296"/>
<dbReference type="EMBL" id="JAUSUC010000003">
    <property type="protein sequence ID" value="MDQ0213951.1"/>
    <property type="molecule type" value="Genomic_DNA"/>
</dbReference>
<protein>
    <recommendedName>
        <fullName evidence="3">Sporulation protein</fullName>
    </recommendedName>
</protein>
<organism evidence="1 2">
    <name type="scientific">Oikeobacillus pervagus</name>
    <dbReference type="NCBI Taxonomy" id="1325931"/>
    <lineage>
        <taxon>Bacteria</taxon>
        <taxon>Bacillati</taxon>
        <taxon>Bacillota</taxon>
        <taxon>Bacilli</taxon>
        <taxon>Bacillales</taxon>
        <taxon>Bacillaceae</taxon>
        <taxon>Oikeobacillus</taxon>
    </lineage>
</organism>
<comment type="caution">
    <text evidence="1">The sequence shown here is derived from an EMBL/GenBank/DDBJ whole genome shotgun (WGS) entry which is preliminary data.</text>
</comment>
<sequence>MDQTLKYLRETLSNYTDNHSLGKELYEKVVQQPFLSEGDFVRELSEVEIHFLNEILPDEIEYAMENQDMKRVHELNEVYELLIE</sequence>
<gene>
    <name evidence="1" type="ORF">J2S13_000346</name>
</gene>
<dbReference type="Proteomes" id="UP001237207">
    <property type="component" value="Unassembled WGS sequence"/>
</dbReference>
<accession>A0AAJ1T296</accession>
<dbReference type="RefSeq" id="WP_307255954.1">
    <property type="nucleotide sequence ID" value="NZ_JAUSUC010000003.1"/>
</dbReference>
<dbReference type="InterPro" id="IPR020255">
    <property type="entry name" value="CsgA"/>
</dbReference>
<proteinExistence type="predicted"/>
<reference evidence="1" key="1">
    <citation type="submission" date="2023-07" db="EMBL/GenBank/DDBJ databases">
        <title>Genomic Encyclopedia of Type Strains, Phase IV (KMG-IV): sequencing the most valuable type-strain genomes for metagenomic binning, comparative biology and taxonomic classification.</title>
        <authorList>
            <person name="Goeker M."/>
        </authorList>
    </citation>
    <scope>NUCLEOTIDE SEQUENCE</scope>
    <source>
        <strain evidence="1">DSM 23947</strain>
    </source>
</reference>
<evidence type="ECO:0000313" key="1">
    <source>
        <dbReference type="EMBL" id="MDQ0213951.1"/>
    </source>
</evidence>
<evidence type="ECO:0000313" key="2">
    <source>
        <dbReference type="Proteomes" id="UP001237207"/>
    </source>
</evidence>
<name>A0AAJ1T296_9BACI</name>
<dbReference type="Pfam" id="PF17334">
    <property type="entry name" value="CsgA"/>
    <property type="match status" value="1"/>
</dbReference>
<keyword evidence="2" id="KW-1185">Reference proteome</keyword>
<evidence type="ECO:0008006" key="3">
    <source>
        <dbReference type="Google" id="ProtNLM"/>
    </source>
</evidence>